<dbReference type="RefSeq" id="WP_156739031.1">
    <property type="nucleotide sequence ID" value="NZ_CACRYJ010000006.1"/>
</dbReference>
<sequence>MSRGWKILLGTLVLLVVLLGAAFGVDRYLVAQTEAQLEEEITTSVPELSGDIEVEIGGFLFLPQVLTGRLEDVRFTAASATYQDLTFQDVDVRLLGVSTGEPRTVDDVDLRMTLPVETLQAALASSEDVPEGVGIDVVDGELVATANLLGLPITVGLEPVANGNSISVTPTSFSIAGATVSAEDVPGNLIGDLGGLDVPIDQLPEGVEITEVAVLDGGVQVSITGTDLALDDLSVG</sequence>
<evidence type="ECO:0000313" key="1">
    <source>
        <dbReference type="EMBL" id="VZO35250.1"/>
    </source>
</evidence>
<evidence type="ECO:0008006" key="3">
    <source>
        <dbReference type="Google" id="ProtNLM"/>
    </source>
</evidence>
<name>A0A7M4DED6_9MICO</name>
<gene>
    <name evidence="1" type="ORF">HALOF300_00476</name>
</gene>
<dbReference type="AlphaFoldDB" id="A0A7M4DED6"/>
<accession>A0A7M4DED6</accession>
<dbReference type="Proteomes" id="UP000419743">
    <property type="component" value="Unassembled WGS sequence"/>
</dbReference>
<reference evidence="1 2" key="1">
    <citation type="submission" date="2019-11" db="EMBL/GenBank/DDBJ databases">
        <authorList>
            <person name="Criscuolo A."/>
        </authorList>
    </citation>
    <scope>NUCLEOTIDE SEQUENCE [LARGE SCALE GENOMIC DNA]</scope>
    <source>
        <strain evidence="1">CIP111667</strain>
    </source>
</reference>
<organism evidence="1 2">
    <name type="scientific">Occultella aeris</name>
    <dbReference type="NCBI Taxonomy" id="2761496"/>
    <lineage>
        <taxon>Bacteria</taxon>
        <taxon>Bacillati</taxon>
        <taxon>Actinomycetota</taxon>
        <taxon>Actinomycetes</taxon>
        <taxon>Micrococcales</taxon>
        <taxon>Ruaniaceae</taxon>
        <taxon>Occultella</taxon>
    </lineage>
</organism>
<dbReference type="InterPro" id="IPR021373">
    <property type="entry name" value="DUF2993"/>
</dbReference>
<dbReference type="EMBL" id="CACRYJ010000006">
    <property type="protein sequence ID" value="VZO35250.1"/>
    <property type="molecule type" value="Genomic_DNA"/>
</dbReference>
<evidence type="ECO:0000313" key="2">
    <source>
        <dbReference type="Proteomes" id="UP000419743"/>
    </source>
</evidence>
<proteinExistence type="predicted"/>
<keyword evidence="2" id="KW-1185">Reference proteome</keyword>
<comment type="caution">
    <text evidence="1">The sequence shown here is derived from an EMBL/GenBank/DDBJ whole genome shotgun (WGS) entry which is preliminary data.</text>
</comment>
<dbReference type="Pfam" id="PF11209">
    <property type="entry name" value="LmeA"/>
    <property type="match status" value="1"/>
</dbReference>
<protein>
    <recommendedName>
        <fullName evidence="3">DUF2993 domain-containing protein</fullName>
    </recommendedName>
</protein>